<feature type="compositionally biased region" description="Basic and acidic residues" evidence="1">
    <location>
        <begin position="213"/>
        <end position="242"/>
    </location>
</feature>
<comment type="caution">
    <text evidence="2">The sequence shown here is derived from an EMBL/GenBank/DDBJ whole genome shotgun (WGS) entry which is preliminary data.</text>
</comment>
<protein>
    <submittedName>
        <fullName evidence="2">Uncharacterized protein</fullName>
    </submittedName>
</protein>
<dbReference type="AlphaFoldDB" id="A0A6L2N6H1"/>
<name>A0A6L2N6H1_TANCI</name>
<evidence type="ECO:0000313" key="2">
    <source>
        <dbReference type="EMBL" id="GEU81778.1"/>
    </source>
</evidence>
<sequence length="298" mass="34144">MLSLRERIELDLEARLMGETLVLNISLDLFFKDYIELNDLNVPLELMRDQVDGLMPTIEEGEVVEKFRARNDARMISKFFGYPSDCDHDKKIRIDCAHNLKFSYMIVLEDMDAYRDEGIGDVIFGEPLFREVGINVRRFKGMITIYNGSWIEGKATGVDISEITEIRGDNRIGKNKVYVTVGKEVNESVLRFRSLSAICSVGANQSYTMNDNSAKEDQGRPRESLRPKAKSRNQEKKPRDGFELDDESVDTPLVSPFLYSNDDFDDGEVLNELEEYDNAGKLCLQREINSFDEDNLAF</sequence>
<feature type="region of interest" description="Disordered" evidence="1">
    <location>
        <begin position="208"/>
        <end position="248"/>
    </location>
</feature>
<evidence type="ECO:0000256" key="1">
    <source>
        <dbReference type="SAM" id="MobiDB-lite"/>
    </source>
</evidence>
<proteinExistence type="predicted"/>
<accession>A0A6L2N6H1</accession>
<reference evidence="2" key="1">
    <citation type="journal article" date="2019" name="Sci. Rep.">
        <title>Draft genome of Tanacetum cinerariifolium, the natural source of mosquito coil.</title>
        <authorList>
            <person name="Yamashiro T."/>
            <person name="Shiraishi A."/>
            <person name="Satake H."/>
            <person name="Nakayama K."/>
        </authorList>
    </citation>
    <scope>NUCLEOTIDE SEQUENCE</scope>
</reference>
<gene>
    <name evidence="2" type="ORF">Tci_053756</name>
</gene>
<organism evidence="2">
    <name type="scientific">Tanacetum cinerariifolium</name>
    <name type="common">Dalmatian daisy</name>
    <name type="synonym">Chrysanthemum cinerariifolium</name>
    <dbReference type="NCBI Taxonomy" id="118510"/>
    <lineage>
        <taxon>Eukaryota</taxon>
        <taxon>Viridiplantae</taxon>
        <taxon>Streptophyta</taxon>
        <taxon>Embryophyta</taxon>
        <taxon>Tracheophyta</taxon>
        <taxon>Spermatophyta</taxon>
        <taxon>Magnoliopsida</taxon>
        <taxon>eudicotyledons</taxon>
        <taxon>Gunneridae</taxon>
        <taxon>Pentapetalae</taxon>
        <taxon>asterids</taxon>
        <taxon>campanulids</taxon>
        <taxon>Asterales</taxon>
        <taxon>Asteraceae</taxon>
        <taxon>Asteroideae</taxon>
        <taxon>Anthemideae</taxon>
        <taxon>Anthemidinae</taxon>
        <taxon>Tanacetum</taxon>
    </lineage>
</organism>
<dbReference type="EMBL" id="BKCJ010008353">
    <property type="protein sequence ID" value="GEU81778.1"/>
    <property type="molecule type" value="Genomic_DNA"/>
</dbReference>